<feature type="region of interest" description="Disordered" evidence="2">
    <location>
        <begin position="59"/>
        <end position="244"/>
    </location>
</feature>
<evidence type="ECO:0000259" key="3">
    <source>
        <dbReference type="SMART" id="SM00993"/>
    </source>
</evidence>
<feature type="region of interest" description="Disordered" evidence="2">
    <location>
        <begin position="1"/>
        <end position="46"/>
    </location>
</feature>
<dbReference type="AlphaFoldDB" id="A0A1E3Q5U9"/>
<comment type="similarity">
    <text evidence="1">Belongs to the VPS72/YL1 family.</text>
</comment>
<dbReference type="Pfam" id="PF05764">
    <property type="entry name" value="YL1"/>
    <property type="match status" value="1"/>
</dbReference>
<name>A0A1E3Q5U9_LIPST</name>
<dbReference type="GO" id="GO:0005634">
    <property type="term" value="C:nucleus"/>
    <property type="evidence" value="ECO:0007669"/>
    <property type="project" value="TreeGrafter"/>
</dbReference>
<evidence type="ECO:0000313" key="5">
    <source>
        <dbReference type="Proteomes" id="UP000094385"/>
    </source>
</evidence>
<protein>
    <recommendedName>
        <fullName evidence="3">Vps72/YL1 C-terminal domain-containing protein</fullName>
    </recommendedName>
</protein>
<feature type="compositionally biased region" description="Polar residues" evidence="2">
    <location>
        <begin position="388"/>
        <end position="405"/>
    </location>
</feature>
<accession>A0A1E3Q5U9</accession>
<dbReference type="EMBL" id="KV454294">
    <property type="protein sequence ID" value="ODQ72948.1"/>
    <property type="molecule type" value="Genomic_DNA"/>
</dbReference>
<feature type="compositionally biased region" description="Basic and acidic residues" evidence="2">
    <location>
        <begin position="174"/>
        <end position="187"/>
    </location>
</feature>
<keyword evidence="5" id="KW-1185">Reference proteome</keyword>
<dbReference type="Proteomes" id="UP000094385">
    <property type="component" value="Unassembled WGS sequence"/>
</dbReference>
<dbReference type="PANTHER" id="PTHR13275:SF4">
    <property type="entry name" value="VACUOLAR PROTEIN SORTING-ASSOCIATED PROTEIN 72 HOMOLOG"/>
    <property type="match status" value="1"/>
</dbReference>
<reference evidence="4 5" key="1">
    <citation type="journal article" date="2016" name="Proc. Natl. Acad. Sci. U.S.A.">
        <title>Comparative genomics of biotechnologically important yeasts.</title>
        <authorList>
            <person name="Riley R."/>
            <person name="Haridas S."/>
            <person name="Wolfe K.H."/>
            <person name="Lopes M.R."/>
            <person name="Hittinger C.T."/>
            <person name="Goeker M."/>
            <person name="Salamov A.A."/>
            <person name="Wisecaver J.H."/>
            <person name="Long T.M."/>
            <person name="Calvey C.H."/>
            <person name="Aerts A.L."/>
            <person name="Barry K.W."/>
            <person name="Choi C."/>
            <person name="Clum A."/>
            <person name="Coughlan A.Y."/>
            <person name="Deshpande S."/>
            <person name="Douglass A.P."/>
            <person name="Hanson S.J."/>
            <person name="Klenk H.-P."/>
            <person name="LaButti K.M."/>
            <person name="Lapidus A."/>
            <person name="Lindquist E.A."/>
            <person name="Lipzen A.M."/>
            <person name="Meier-Kolthoff J.P."/>
            <person name="Ohm R.A."/>
            <person name="Otillar R.P."/>
            <person name="Pangilinan J.L."/>
            <person name="Peng Y."/>
            <person name="Rokas A."/>
            <person name="Rosa C.A."/>
            <person name="Scheuner C."/>
            <person name="Sibirny A.A."/>
            <person name="Slot J.C."/>
            <person name="Stielow J.B."/>
            <person name="Sun H."/>
            <person name="Kurtzman C.P."/>
            <person name="Blackwell M."/>
            <person name="Grigoriev I.V."/>
            <person name="Jeffries T.W."/>
        </authorList>
    </citation>
    <scope>NUCLEOTIDE SEQUENCE [LARGE SCALE GENOMIC DNA]</scope>
    <source>
        <strain evidence="4 5">NRRL Y-11557</strain>
    </source>
</reference>
<evidence type="ECO:0000256" key="2">
    <source>
        <dbReference type="SAM" id="MobiDB-lite"/>
    </source>
</evidence>
<dbReference type="OrthoDB" id="49520at2759"/>
<feature type="region of interest" description="Disordered" evidence="2">
    <location>
        <begin position="446"/>
        <end position="516"/>
    </location>
</feature>
<feature type="compositionally biased region" description="Low complexity" evidence="2">
    <location>
        <begin position="1"/>
        <end position="13"/>
    </location>
</feature>
<sequence length="719" mass="80544">MSVVSDRSRSPSPTHSDLEREDSDMSESPEPVELLVTGREKRTTAGNRLRGLLDIEETLAEEDDVNGIFAETDDDEDFASSNEEEEEEDEEIEGEEDEEKEEIVHRGRHEVVMEAALAGGEDSGLMDRAYSHQLEKSTRKKRKQPETAKDDDMFSDSARSSDEGPGSADDESDVGERELIRQEQLERKLKRKRQAQLMGGFITKRKPTRKIGLESLKDEQSDNRQKRAKVSAFQAPDVVRSSTRAHTVKNKKYVLQRLQEQEKRKASNPVHHQPKAKEVLTQEERIQRAKLIEEHNVASLNQFFEQEVIRKKTQRAAMFAQRLILLGPFTRWRSVQVNLPVGQKRLIVEEIEQSEKHDGRKRSWRRHLGENDEEKREKRKYVKKAKLDSSTGATSSAIPGSNENAIGTRLSATTETLHDISAEPPPTLTFPILPAIETNVRDMITPDVNDDRANSEDSQQTDIQDCEPVEPISPHMKASELSPLKATSTTEGDNKSHDGALPGNSRDVESQNDQANEPHSIWKVEHDYDSGAPTTVNTKDGDLDELEKTRVTEDVSATKSAIGDDTNNSDVMDPQTAYTALDGTLPTEETKPESTLLPVELVPCSTELVSLMDFPSDQKLDASTVRSVLLGPQASSGRTPARAKRHLCPITGKAVRFKDPVTGVCYSSLESFKVIRKVLSGSMPWNSAFGDGMYYGRDDGAPEWLVRQLEETELACRDH</sequence>
<feature type="compositionally biased region" description="Basic and acidic residues" evidence="2">
    <location>
        <begin position="211"/>
        <end position="225"/>
    </location>
</feature>
<gene>
    <name evidence="4" type="ORF">LIPSTDRAFT_3304</name>
</gene>
<dbReference type="PANTHER" id="PTHR13275">
    <property type="entry name" value="YL-1 PROTEIN TRANSCRIPTION FACTOR-LIKE 1"/>
    <property type="match status" value="1"/>
</dbReference>
<organism evidence="4 5">
    <name type="scientific">Lipomyces starkeyi NRRL Y-11557</name>
    <dbReference type="NCBI Taxonomy" id="675824"/>
    <lineage>
        <taxon>Eukaryota</taxon>
        <taxon>Fungi</taxon>
        <taxon>Dikarya</taxon>
        <taxon>Ascomycota</taxon>
        <taxon>Saccharomycotina</taxon>
        <taxon>Lipomycetes</taxon>
        <taxon>Lipomycetales</taxon>
        <taxon>Lipomycetaceae</taxon>
        <taxon>Lipomyces</taxon>
    </lineage>
</organism>
<dbReference type="InterPro" id="IPR013272">
    <property type="entry name" value="Vps72/YL1_C"/>
</dbReference>
<feature type="region of interest" description="Disordered" evidence="2">
    <location>
        <begin position="552"/>
        <end position="573"/>
    </location>
</feature>
<dbReference type="SMART" id="SM00993">
    <property type="entry name" value="YL1_C"/>
    <property type="match status" value="1"/>
</dbReference>
<dbReference type="InterPro" id="IPR046757">
    <property type="entry name" value="YL1_N"/>
</dbReference>
<dbReference type="STRING" id="675824.A0A1E3Q5U9"/>
<evidence type="ECO:0000313" key="4">
    <source>
        <dbReference type="EMBL" id="ODQ72948.1"/>
    </source>
</evidence>
<feature type="region of interest" description="Disordered" evidence="2">
    <location>
        <begin position="353"/>
        <end position="405"/>
    </location>
</feature>
<feature type="compositionally biased region" description="Acidic residues" evidence="2">
    <location>
        <begin position="59"/>
        <end position="101"/>
    </location>
</feature>
<feature type="compositionally biased region" description="Basic and acidic residues" evidence="2">
    <location>
        <begin position="367"/>
        <end position="376"/>
    </location>
</feature>
<feature type="compositionally biased region" description="Polar residues" evidence="2">
    <location>
        <begin position="555"/>
        <end position="570"/>
    </location>
</feature>
<feature type="compositionally biased region" description="Basic and acidic residues" evidence="2">
    <location>
        <begin position="102"/>
        <end position="112"/>
    </location>
</feature>
<evidence type="ECO:0000256" key="1">
    <source>
        <dbReference type="ARBA" id="ARBA00006832"/>
    </source>
</evidence>
<proteinExistence type="inferred from homology"/>
<feature type="domain" description="Vps72/YL1 C-terminal" evidence="3">
    <location>
        <begin position="646"/>
        <end position="675"/>
    </location>
</feature>
<dbReference type="Pfam" id="PF08265">
    <property type="entry name" value="YL1_C"/>
    <property type="match status" value="1"/>
</dbReference>